<protein>
    <submittedName>
        <fullName evidence="2">Uncharacterized protein</fullName>
    </submittedName>
</protein>
<evidence type="ECO:0000313" key="3">
    <source>
        <dbReference type="Proteomes" id="UP001524586"/>
    </source>
</evidence>
<keyword evidence="1" id="KW-1133">Transmembrane helix</keyword>
<reference evidence="2 3" key="1">
    <citation type="submission" date="2022-07" db="EMBL/GenBank/DDBJ databases">
        <title>Methylomonas rivi sp. nov., Methylomonas rosea sp. nov., Methylomonas aureus sp. nov. and Methylomonas subterranea sp. nov., four novel methanotrophs isolated from a freshwater creek and the deep terrestrial subsurface.</title>
        <authorList>
            <person name="Abin C."/>
            <person name="Sankaranarayanan K."/>
            <person name="Garner C."/>
            <person name="Sindelar R."/>
            <person name="Kotary K."/>
            <person name="Garner R."/>
            <person name="Barclay S."/>
            <person name="Lawson P."/>
            <person name="Krumholz L."/>
        </authorList>
    </citation>
    <scope>NUCLEOTIDE SEQUENCE [LARGE SCALE GENOMIC DNA]</scope>
    <source>
        <strain evidence="2 3">WSC-6</strain>
    </source>
</reference>
<evidence type="ECO:0000256" key="1">
    <source>
        <dbReference type="SAM" id="Phobius"/>
    </source>
</evidence>
<feature type="transmembrane region" description="Helical" evidence="1">
    <location>
        <begin position="41"/>
        <end position="58"/>
    </location>
</feature>
<dbReference type="RefSeq" id="WP_256613791.1">
    <property type="nucleotide sequence ID" value="NZ_JANIBK010000009.1"/>
</dbReference>
<gene>
    <name evidence="2" type="ORF">NP596_03250</name>
</gene>
<dbReference type="Proteomes" id="UP001524586">
    <property type="component" value="Unassembled WGS sequence"/>
</dbReference>
<name>A0ABT1U0X0_9GAMM</name>
<evidence type="ECO:0000313" key="2">
    <source>
        <dbReference type="EMBL" id="MCQ8127464.1"/>
    </source>
</evidence>
<keyword evidence="1" id="KW-0472">Membrane</keyword>
<sequence length="59" mass="6535">MSSMEMVILGAMTILLLFWLRPGIKAAVARGKQAPADWRSLFLPLGLVVMFVIFLIAMV</sequence>
<keyword evidence="1" id="KW-0812">Transmembrane</keyword>
<dbReference type="EMBL" id="JANIBK010000009">
    <property type="protein sequence ID" value="MCQ8127464.1"/>
    <property type="molecule type" value="Genomic_DNA"/>
</dbReference>
<organism evidence="2 3">
    <name type="scientific">Methylomonas rivi</name>
    <dbReference type="NCBI Taxonomy" id="2952226"/>
    <lineage>
        <taxon>Bacteria</taxon>
        <taxon>Pseudomonadati</taxon>
        <taxon>Pseudomonadota</taxon>
        <taxon>Gammaproteobacteria</taxon>
        <taxon>Methylococcales</taxon>
        <taxon>Methylococcaceae</taxon>
        <taxon>Methylomonas</taxon>
    </lineage>
</organism>
<proteinExistence type="predicted"/>
<accession>A0ABT1U0X0</accession>
<keyword evidence="3" id="KW-1185">Reference proteome</keyword>
<comment type="caution">
    <text evidence="2">The sequence shown here is derived from an EMBL/GenBank/DDBJ whole genome shotgun (WGS) entry which is preliminary data.</text>
</comment>